<feature type="transmembrane region" description="Helical" evidence="2">
    <location>
        <begin position="6"/>
        <end position="25"/>
    </location>
</feature>
<dbReference type="Pfam" id="PF15983">
    <property type="entry name" value="DUF4767"/>
    <property type="match status" value="1"/>
</dbReference>
<name>A0ABS5QTH6_9LACO</name>
<comment type="caution">
    <text evidence="4">The sequence shown here is derived from an EMBL/GenBank/DDBJ whole genome shotgun (WGS) entry which is preliminary data.</text>
</comment>
<keyword evidence="2" id="KW-0472">Membrane</keyword>
<reference evidence="4 5" key="1">
    <citation type="submission" date="2020-02" db="EMBL/GenBank/DDBJ databases">
        <title>Fructobacillus sp. isolated from paper mulberry of Taiwan.</title>
        <authorList>
            <person name="Lin S.-T."/>
        </authorList>
    </citation>
    <scope>NUCLEOTIDE SEQUENCE [LARGE SCALE GENOMIC DNA]</scope>
    <source>
        <strain evidence="4 5">M1-21</strain>
    </source>
</reference>
<evidence type="ECO:0000313" key="4">
    <source>
        <dbReference type="EMBL" id="MBS9335624.1"/>
    </source>
</evidence>
<evidence type="ECO:0000256" key="2">
    <source>
        <dbReference type="SAM" id="Phobius"/>
    </source>
</evidence>
<dbReference type="Proteomes" id="UP000735205">
    <property type="component" value="Unassembled WGS sequence"/>
</dbReference>
<evidence type="ECO:0000259" key="3">
    <source>
        <dbReference type="Pfam" id="PF15983"/>
    </source>
</evidence>
<organism evidence="4 5">
    <name type="scientific">Fructobacillus papyrifericola</name>
    <dbReference type="NCBI Taxonomy" id="2713172"/>
    <lineage>
        <taxon>Bacteria</taxon>
        <taxon>Bacillati</taxon>
        <taxon>Bacillota</taxon>
        <taxon>Bacilli</taxon>
        <taxon>Lactobacillales</taxon>
        <taxon>Lactobacillaceae</taxon>
        <taxon>Fructobacillus</taxon>
    </lineage>
</organism>
<proteinExistence type="predicted"/>
<dbReference type="RefSeq" id="WP_213792204.1">
    <property type="nucleotide sequence ID" value="NZ_JAAMFJ010000001.1"/>
</dbReference>
<keyword evidence="2" id="KW-0812">Transmembrane</keyword>
<keyword evidence="2" id="KW-1133">Transmembrane helix</keyword>
<sequence>MKKSLIWTLTIALTVGVVCLMFVLGKNSRREDGKQENRTSSAKITSSSSAKSGSTAEEANRFWSEKKNQVLSSSMAVWQKSMKQEYVGTYDGKEPNYYGILLPEDLESGRLTNQMVFEGEQRKASWNPTETEQKGLNVVAVAAERSQSMKSILYFFTVENNQPVVYVSKTNNGSQLYFEKSQNADLQRDFAKAFHS</sequence>
<accession>A0ABS5QTH6</accession>
<evidence type="ECO:0000256" key="1">
    <source>
        <dbReference type="SAM" id="MobiDB-lite"/>
    </source>
</evidence>
<keyword evidence="5" id="KW-1185">Reference proteome</keyword>
<feature type="domain" description="DUF4767" evidence="3">
    <location>
        <begin position="61"/>
        <end position="192"/>
    </location>
</feature>
<dbReference type="EMBL" id="JAAMFJ010000001">
    <property type="protein sequence ID" value="MBS9335624.1"/>
    <property type="molecule type" value="Genomic_DNA"/>
</dbReference>
<feature type="region of interest" description="Disordered" evidence="1">
    <location>
        <begin position="30"/>
        <end position="59"/>
    </location>
</feature>
<evidence type="ECO:0000313" key="5">
    <source>
        <dbReference type="Proteomes" id="UP000735205"/>
    </source>
</evidence>
<protein>
    <submittedName>
        <fullName evidence="4">DUF4767 domain-containing protein</fullName>
    </submittedName>
</protein>
<feature type="compositionally biased region" description="Low complexity" evidence="1">
    <location>
        <begin position="39"/>
        <end position="56"/>
    </location>
</feature>
<gene>
    <name evidence="4" type="ORF">G6R28_00030</name>
</gene>
<dbReference type="InterPro" id="IPR031927">
    <property type="entry name" value="DUF4767"/>
</dbReference>